<accession>A0ABV0G5Q3</accession>
<protein>
    <recommendedName>
        <fullName evidence="4">Carboxypeptidase regulatory-like domain-containing protein</fullName>
    </recommendedName>
</protein>
<dbReference type="Proteomes" id="UP001495147">
    <property type="component" value="Unassembled WGS sequence"/>
</dbReference>
<reference evidence="2 3" key="1">
    <citation type="submission" date="2024-05" db="EMBL/GenBank/DDBJ databases">
        <title>Roseateles sp. DJS-2-20 16S ribosomal RNA gene Genome sequencing and assembly.</title>
        <authorList>
            <person name="Woo H."/>
        </authorList>
    </citation>
    <scope>NUCLEOTIDE SEQUENCE [LARGE SCALE GENOMIC DNA]</scope>
    <source>
        <strain evidence="2 3">DJS-2-20</strain>
    </source>
</reference>
<proteinExistence type="predicted"/>
<evidence type="ECO:0000313" key="2">
    <source>
        <dbReference type="EMBL" id="MEO3693072.1"/>
    </source>
</evidence>
<sequence length="643" mass="65465">MSRPLVLLVLTAGLLAACGGGGGGGSSSNNGGSGDTPAVLAGVAATGAPLVSAKVTVLDGKGASIGTATTHGSDGSYRITLPTSAPTGPLFVQVAGLDAAGSPQLMFSAVPTVSANMVAHLTPLTTATVALALGTEPGPVFAQAATDSSALPKLASNAAAAQEFLKSLLKTQFSDLKITDPKTLDLLADASFAANKGAHDLLIESVRVDLARSSRNVPLLQLANKFIGGLTPEVVVDLSTAQTELAKTGGTPVNAILSTLKATTSATSVLGNLGALDDMTAALNQLIATGPDAGTLTAHPQLSAYDKHNGALVGDMVTRLYDMSRANRQFGRMQTLGCADDAPSAGACSRVLVAAPVIDASGTVIDHVLDAVTYSKTSITTNKWNLIGNGKKLAVTVSPLAYIGYEADGTLSSSLVPNPGIGLLADIQAQKPDPSIPTNPPVKLMDTATLQMPGGFSIAFGYCNRPSMCISSTPGTTSLIPTGGIGDVAIQRAAVGWVGSADTVRGAFFRASYTTGGAAEVRPVYLRSDVLSDPARARFPTLDGGLSSTKPLKAGDLQSGTLAIAWQSWATANPDMRLIEIRRVYAPSTGSPTVTNTTVPLPPTAKATLTGAFTPVAAVRSELWLGAIDGQGRRYYTRYLAAP</sequence>
<gene>
    <name evidence="2" type="ORF">ABDJ85_16490</name>
</gene>
<organism evidence="2 3">
    <name type="scientific">Roseateles paludis</name>
    <dbReference type="NCBI Taxonomy" id="3145238"/>
    <lineage>
        <taxon>Bacteria</taxon>
        <taxon>Pseudomonadati</taxon>
        <taxon>Pseudomonadota</taxon>
        <taxon>Betaproteobacteria</taxon>
        <taxon>Burkholderiales</taxon>
        <taxon>Sphaerotilaceae</taxon>
        <taxon>Roseateles</taxon>
    </lineage>
</organism>
<name>A0ABV0G5Q3_9BURK</name>
<keyword evidence="3" id="KW-1185">Reference proteome</keyword>
<keyword evidence="1" id="KW-0732">Signal</keyword>
<evidence type="ECO:0008006" key="4">
    <source>
        <dbReference type="Google" id="ProtNLM"/>
    </source>
</evidence>
<dbReference type="RefSeq" id="WP_347705892.1">
    <property type="nucleotide sequence ID" value="NZ_JBDPZD010000005.1"/>
</dbReference>
<evidence type="ECO:0000256" key="1">
    <source>
        <dbReference type="SAM" id="SignalP"/>
    </source>
</evidence>
<feature type="chain" id="PRO_5045099045" description="Carboxypeptidase regulatory-like domain-containing protein" evidence="1">
    <location>
        <begin position="17"/>
        <end position="643"/>
    </location>
</feature>
<feature type="signal peptide" evidence="1">
    <location>
        <begin position="1"/>
        <end position="16"/>
    </location>
</feature>
<evidence type="ECO:0000313" key="3">
    <source>
        <dbReference type="Proteomes" id="UP001495147"/>
    </source>
</evidence>
<dbReference type="PROSITE" id="PS51257">
    <property type="entry name" value="PROKAR_LIPOPROTEIN"/>
    <property type="match status" value="1"/>
</dbReference>
<comment type="caution">
    <text evidence="2">The sequence shown here is derived from an EMBL/GenBank/DDBJ whole genome shotgun (WGS) entry which is preliminary data.</text>
</comment>
<dbReference type="EMBL" id="JBDPZD010000005">
    <property type="protein sequence ID" value="MEO3693072.1"/>
    <property type="molecule type" value="Genomic_DNA"/>
</dbReference>